<evidence type="ECO:0000313" key="2">
    <source>
        <dbReference type="Proteomes" id="UP001304671"/>
    </source>
</evidence>
<organism evidence="1 2">
    <name type="scientific">Arcicella aquatica</name>
    <dbReference type="NCBI Taxonomy" id="217141"/>
    <lineage>
        <taxon>Bacteria</taxon>
        <taxon>Pseudomonadati</taxon>
        <taxon>Bacteroidota</taxon>
        <taxon>Cytophagia</taxon>
        <taxon>Cytophagales</taxon>
        <taxon>Flectobacillaceae</taxon>
        <taxon>Arcicella</taxon>
    </lineage>
</organism>
<sequence length="88" mass="10560">MKKLKIHKTFQLLFLSLAILLLVASCGPSYVRVDSRRPYPYRYGYTYPNYPRYRYVVPPPRRVIIVPRNVPQRPYHGNGRYNGRRGRY</sequence>
<gene>
    <name evidence="1" type="ORF">VB264_19730</name>
</gene>
<dbReference type="RefSeq" id="WP_323252182.1">
    <property type="nucleotide sequence ID" value="NZ_JAYFUL010000043.1"/>
</dbReference>
<evidence type="ECO:0008006" key="3">
    <source>
        <dbReference type="Google" id="ProtNLM"/>
    </source>
</evidence>
<name>A0ABU5QSF2_9BACT</name>
<accession>A0ABU5QSF2</accession>
<comment type="caution">
    <text evidence="1">The sequence shown here is derived from an EMBL/GenBank/DDBJ whole genome shotgun (WGS) entry which is preliminary data.</text>
</comment>
<evidence type="ECO:0000313" key="1">
    <source>
        <dbReference type="EMBL" id="MEA5260038.1"/>
    </source>
</evidence>
<dbReference type="Proteomes" id="UP001304671">
    <property type="component" value="Unassembled WGS sequence"/>
</dbReference>
<protein>
    <recommendedName>
        <fullName evidence="3">Lipoprotein</fullName>
    </recommendedName>
</protein>
<keyword evidence="2" id="KW-1185">Reference proteome</keyword>
<reference evidence="1 2" key="1">
    <citation type="submission" date="2023-12" db="EMBL/GenBank/DDBJ databases">
        <title>Novel species of the genus Arcicella isolated from rivers.</title>
        <authorList>
            <person name="Lu H."/>
        </authorList>
    </citation>
    <scope>NUCLEOTIDE SEQUENCE [LARGE SCALE GENOMIC DNA]</scope>
    <source>
        <strain evidence="1 2">LMG 21963</strain>
    </source>
</reference>
<dbReference type="PROSITE" id="PS51257">
    <property type="entry name" value="PROKAR_LIPOPROTEIN"/>
    <property type="match status" value="1"/>
</dbReference>
<dbReference type="EMBL" id="JAYFUL010000043">
    <property type="protein sequence ID" value="MEA5260038.1"/>
    <property type="molecule type" value="Genomic_DNA"/>
</dbReference>
<proteinExistence type="predicted"/>